<sequence length="387" mass="47425">MWNNLACTSYDICSTRRITEAQRRHLQSLTSVRPTIDTRTPWQPSHSLSKWTNKYTNQRNQKIQHDNKVLLEKMMVIDKKSSNMNPKKLAQEIYPIKSMAEYQRRRNQENLKQENNKIIERIDNATQKSNYGKQMWMKESKKFEQYKSNILRSKSKKLNYLYIKQYKEQIIQSLLKLITLTSILWLEKQVLLTLITKPTIVTSLKLLVEGYKIIDKEMIQIFNFEINKYFNIEFFIKPTNQIYKFMQFNFVYILYKVKKYFNNAYYHSLPFSIYFFQICKVYFNQFLDKNYQINKQNYPFQFNEGRVCGVYRNYGYQQNHFYYQKIDRFILRKLIYPSFIYVFLLSIYQIQIKNFLITRSVQFKIKYSFTLFYINQIQVYFKIIQQY</sequence>
<organism evidence="3 4">
    <name type="scientific">Tetrahymena thermophila (strain SB210)</name>
    <dbReference type="NCBI Taxonomy" id="312017"/>
    <lineage>
        <taxon>Eukaryota</taxon>
        <taxon>Sar</taxon>
        <taxon>Alveolata</taxon>
        <taxon>Ciliophora</taxon>
        <taxon>Intramacronucleata</taxon>
        <taxon>Oligohymenophorea</taxon>
        <taxon>Hymenostomatida</taxon>
        <taxon>Tetrahymenina</taxon>
        <taxon>Tetrahymenidae</taxon>
        <taxon>Tetrahymena</taxon>
    </lineage>
</organism>
<name>Q22AW7_TETTS</name>
<dbReference type="Pfam" id="PF13879">
    <property type="entry name" value="Hmw_CFAP97"/>
    <property type="match status" value="1"/>
</dbReference>
<dbReference type="Proteomes" id="UP000009168">
    <property type="component" value="Unassembled WGS sequence"/>
</dbReference>
<dbReference type="InterPro" id="IPR038792">
    <property type="entry name" value="CFAP97D1/2"/>
</dbReference>
<dbReference type="EMBL" id="GG662712">
    <property type="protein sequence ID" value="EAR82447.2"/>
    <property type="molecule type" value="Genomic_DNA"/>
</dbReference>
<evidence type="ECO:0000256" key="1">
    <source>
        <dbReference type="ARBA" id="ARBA00008315"/>
    </source>
</evidence>
<dbReference type="PANTHER" id="PTHR33768">
    <property type="entry name" value="MIP11318P"/>
    <property type="match status" value="1"/>
</dbReference>
<dbReference type="GeneID" id="7825088"/>
<comment type="similarity">
    <text evidence="1">Belongs to the CFAP97 family.</text>
</comment>
<evidence type="ECO:0000313" key="3">
    <source>
        <dbReference type="EMBL" id="EAR82447.2"/>
    </source>
</evidence>
<dbReference type="InterPro" id="IPR029488">
    <property type="entry name" value="Hmw/CFAP97"/>
</dbReference>
<gene>
    <name evidence="3" type="ORF">TTHERM_01142810</name>
</gene>
<dbReference type="PANTHER" id="PTHR33768:SF3">
    <property type="entry name" value="MIP11318P"/>
    <property type="match status" value="1"/>
</dbReference>
<dbReference type="AlphaFoldDB" id="Q22AW7"/>
<keyword evidence="4" id="KW-1185">Reference proteome</keyword>
<feature type="transmembrane region" description="Helical" evidence="2">
    <location>
        <begin position="334"/>
        <end position="356"/>
    </location>
</feature>
<dbReference type="KEGG" id="tet:TTHERM_01142810"/>
<evidence type="ECO:0000313" key="4">
    <source>
        <dbReference type="Proteomes" id="UP000009168"/>
    </source>
</evidence>
<dbReference type="InParanoid" id="Q22AW7"/>
<keyword evidence="2" id="KW-0472">Membrane</keyword>
<keyword evidence="2 3" id="KW-0812">Transmembrane</keyword>
<protein>
    <submittedName>
        <fullName evidence="3">Transmembrane protein, putative</fullName>
    </submittedName>
</protein>
<dbReference type="HOGENOM" id="CLU_1285594_0_0_1"/>
<keyword evidence="2" id="KW-1133">Transmembrane helix</keyword>
<evidence type="ECO:0000256" key="2">
    <source>
        <dbReference type="SAM" id="Phobius"/>
    </source>
</evidence>
<proteinExistence type="inferred from homology"/>
<dbReference type="OrthoDB" id="287258at2759"/>
<accession>Q22AW7</accession>
<reference evidence="4" key="1">
    <citation type="journal article" date="2006" name="PLoS Biol.">
        <title>Macronuclear genome sequence of the ciliate Tetrahymena thermophila, a model eukaryote.</title>
        <authorList>
            <person name="Eisen J.A."/>
            <person name="Coyne R.S."/>
            <person name="Wu M."/>
            <person name="Wu D."/>
            <person name="Thiagarajan M."/>
            <person name="Wortman J.R."/>
            <person name="Badger J.H."/>
            <person name="Ren Q."/>
            <person name="Amedeo P."/>
            <person name="Jones K.M."/>
            <person name="Tallon L.J."/>
            <person name="Delcher A.L."/>
            <person name="Salzberg S.L."/>
            <person name="Silva J.C."/>
            <person name="Haas B.J."/>
            <person name="Majoros W.H."/>
            <person name="Farzad M."/>
            <person name="Carlton J.M."/>
            <person name="Smith R.K. Jr."/>
            <person name="Garg J."/>
            <person name="Pearlman R.E."/>
            <person name="Karrer K.M."/>
            <person name="Sun L."/>
            <person name="Manning G."/>
            <person name="Elde N.C."/>
            <person name="Turkewitz A.P."/>
            <person name="Asai D.J."/>
            <person name="Wilkes D.E."/>
            <person name="Wang Y."/>
            <person name="Cai H."/>
            <person name="Collins K."/>
            <person name="Stewart B.A."/>
            <person name="Lee S.R."/>
            <person name="Wilamowska K."/>
            <person name="Weinberg Z."/>
            <person name="Ruzzo W.L."/>
            <person name="Wloga D."/>
            <person name="Gaertig J."/>
            <person name="Frankel J."/>
            <person name="Tsao C.-C."/>
            <person name="Gorovsky M.A."/>
            <person name="Keeling P.J."/>
            <person name="Waller R.F."/>
            <person name="Patron N.J."/>
            <person name="Cherry J.M."/>
            <person name="Stover N.A."/>
            <person name="Krieger C.J."/>
            <person name="del Toro C."/>
            <person name="Ryder H.F."/>
            <person name="Williamson S.C."/>
            <person name="Barbeau R.A."/>
            <person name="Hamilton E.P."/>
            <person name="Orias E."/>
        </authorList>
    </citation>
    <scope>NUCLEOTIDE SEQUENCE [LARGE SCALE GENOMIC DNA]</scope>
    <source>
        <strain evidence="4">SB210</strain>
    </source>
</reference>
<dbReference type="RefSeq" id="XP_001030110.2">
    <property type="nucleotide sequence ID" value="XM_001030110.3"/>
</dbReference>